<evidence type="ECO:0000256" key="1">
    <source>
        <dbReference type="SAM" id="MobiDB-lite"/>
    </source>
</evidence>
<dbReference type="Proteomes" id="UP000595140">
    <property type="component" value="Unassembled WGS sequence"/>
</dbReference>
<reference evidence="2 3" key="1">
    <citation type="submission" date="2018-04" db="EMBL/GenBank/DDBJ databases">
        <authorList>
            <person name="Vogel A."/>
        </authorList>
    </citation>
    <scope>NUCLEOTIDE SEQUENCE [LARGE SCALE GENOMIC DNA]</scope>
</reference>
<dbReference type="AlphaFoldDB" id="A0A484LVV8"/>
<protein>
    <submittedName>
        <fullName evidence="2">Uncharacterized protein</fullName>
    </submittedName>
</protein>
<feature type="region of interest" description="Disordered" evidence="1">
    <location>
        <begin position="51"/>
        <end position="83"/>
    </location>
</feature>
<accession>A0A484LVV8</accession>
<keyword evidence="3" id="KW-1185">Reference proteome</keyword>
<organism evidence="2 3">
    <name type="scientific">Cuscuta campestris</name>
    <dbReference type="NCBI Taxonomy" id="132261"/>
    <lineage>
        <taxon>Eukaryota</taxon>
        <taxon>Viridiplantae</taxon>
        <taxon>Streptophyta</taxon>
        <taxon>Embryophyta</taxon>
        <taxon>Tracheophyta</taxon>
        <taxon>Spermatophyta</taxon>
        <taxon>Magnoliopsida</taxon>
        <taxon>eudicotyledons</taxon>
        <taxon>Gunneridae</taxon>
        <taxon>Pentapetalae</taxon>
        <taxon>asterids</taxon>
        <taxon>lamiids</taxon>
        <taxon>Solanales</taxon>
        <taxon>Convolvulaceae</taxon>
        <taxon>Cuscuteae</taxon>
        <taxon>Cuscuta</taxon>
        <taxon>Cuscuta subgen. Grammica</taxon>
        <taxon>Cuscuta sect. Cleistogrammica</taxon>
    </lineage>
</organism>
<dbReference type="EMBL" id="OOIL02002122">
    <property type="protein sequence ID" value="VFQ80407.1"/>
    <property type="molecule type" value="Genomic_DNA"/>
</dbReference>
<gene>
    <name evidence="2" type="ORF">CCAM_LOCUS22183</name>
</gene>
<feature type="compositionally biased region" description="Basic and acidic residues" evidence="1">
    <location>
        <begin position="54"/>
        <end position="73"/>
    </location>
</feature>
<proteinExistence type="predicted"/>
<sequence>MTQRTLSLPWICHATATGDLFGPENPSKLPPSDSCSNNGLFFSSSLIISSTQRRQREHDDYHQSRRSEDELSRDVNNPSYATRGDWWLGSLYY</sequence>
<evidence type="ECO:0000313" key="2">
    <source>
        <dbReference type="EMBL" id="VFQ80407.1"/>
    </source>
</evidence>
<name>A0A484LVV8_9ASTE</name>
<evidence type="ECO:0000313" key="3">
    <source>
        <dbReference type="Proteomes" id="UP000595140"/>
    </source>
</evidence>